<feature type="binding site" evidence="3">
    <location>
        <position position="48"/>
    </location>
    <ligand>
        <name>a divalent metal cation</name>
        <dbReference type="ChEBI" id="CHEBI:60240"/>
    </ligand>
</feature>
<protein>
    <submittedName>
        <fullName evidence="4">DinB family protein</fullName>
    </submittedName>
</protein>
<dbReference type="PANTHER" id="PTHR37302">
    <property type="entry name" value="SLR1116 PROTEIN"/>
    <property type="match status" value="1"/>
</dbReference>
<dbReference type="RefSeq" id="WP_013555582.1">
    <property type="nucleotide sequence ID" value="NC_014958.1"/>
</dbReference>
<evidence type="ECO:0000313" key="5">
    <source>
        <dbReference type="Proteomes" id="UP000008635"/>
    </source>
</evidence>
<evidence type="ECO:0000313" key="4">
    <source>
        <dbReference type="EMBL" id="ADV66077.1"/>
    </source>
</evidence>
<dbReference type="EMBL" id="CP002454">
    <property type="protein sequence ID" value="ADV66077.1"/>
    <property type="molecule type" value="Genomic_DNA"/>
</dbReference>
<keyword evidence="2 3" id="KW-0479">Metal-binding</keyword>
<accession>E8U4T8</accession>
<evidence type="ECO:0000256" key="3">
    <source>
        <dbReference type="PIRSR" id="PIRSR607837-1"/>
    </source>
</evidence>
<sequence length="172" mass="19793">MDAEGFYRYLMHTRRRLWDTLRQVPDEDLSRPLLPGDGPRCIKDLVAHIPAVEDGWFRADLLGQPMVQDTLGRTPHSADAYWHHEHEPLGDLLGYWEAVETDTLQRWPALMTAAQADRRVPVDESRPETISPDEVLWHVMQHEVRHSAQIVTMLRLLGHQPPALDLVFLAAQ</sequence>
<reference evidence="4 5" key="1">
    <citation type="journal article" date="2011" name="Stand. Genomic Sci.">
        <title>Complete genome sequence of Deinococcus maricopensis type strain (LB-34).</title>
        <authorList>
            <person name="Pukall R."/>
            <person name="Zeytun A."/>
            <person name="Lucas S."/>
            <person name="Lapidus A."/>
            <person name="Hammon N."/>
            <person name="Deshpande S."/>
            <person name="Nolan M."/>
            <person name="Cheng J.F."/>
            <person name="Pitluck S."/>
            <person name="Liolios K."/>
            <person name="Pagani I."/>
            <person name="Mikhailova N."/>
            <person name="Ivanova N."/>
            <person name="Mavromatis K."/>
            <person name="Pati A."/>
            <person name="Tapia R."/>
            <person name="Han C."/>
            <person name="Goodwin L."/>
            <person name="Chen A."/>
            <person name="Palaniappan K."/>
            <person name="Land M."/>
            <person name="Hauser L."/>
            <person name="Chang Y.J."/>
            <person name="Jeffries C.D."/>
            <person name="Brambilla E.M."/>
            <person name="Rohde M."/>
            <person name="Goker M."/>
            <person name="Detter J.C."/>
            <person name="Woyke T."/>
            <person name="Bristow J."/>
            <person name="Eisen J.A."/>
            <person name="Markowitz V."/>
            <person name="Hugenholtz P."/>
            <person name="Kyrpides N.C."/>
            <person name="Klenk H.P."/>
        </authorList>
    </citation>
    <scope>NUCLEOTIDE SEQUENCE [LARGE SCALE GENOMIC DNA]</scope>
    <source>
        <strain evidence="5">DSM 21211 / LMG 22137 / NRRL B-23946 / LB-34</strain>
    </source>
</reference>
<dbReference type="eggNOG" id="COG2318">
    <property type="taxonomic scope" value="Bacteria"/>
</dbReference>
<dbReference type="OrthoDB" id="67481at2"/>
<dbReference type="InterPro" id="IPR034660">
    <property type="entry name" value="DinB/YfiT-like"/>
</dbReference>
<dbReference type="InterPro" id="IPR007837">
    <property type="entry name" value="DinB"/>
</dbReference>
<dbReference type="Pfam" id="PF05163">
    <property type="entry name" value="DinB"/>
    <property type="match status" value="1"/>
</dbReference>
<keyword evidence="5" id="KW-1185">Reference proteome</keyword>
<dbReference type="KEGG" id="dmr:Deima_0417"/>
<evidence type="ECO:0000256" key="1">
    <source>
        <dbReference type="ARBA" id="ARBA00008635"/>
    </source>
</evidence>
<feature type="binding site" evidence="3">
    <location>
        <position position="142"/>
    </location>
    <ligand>
        <name>a divalent metal cation</name>
        <dbReference type="ChEBI" id="CHEBI:60240"/>
    </ligand>
</feature>
<dbReference type="PANTHER" id="PTHR37302:SF3">
    <property type="entry name" value="DAMAGE-INDUCIBLE PROTEIN DINB"/>
    <property type="match status" value="1"/>
</dbReference>
<dbReference type="GO" id="GO:0046872">
    <property type="term" value="F:metal ion binding"/>
    <property type="evidence" value="ECO:0007669"/>
    <property type="project" value="UniProtKB-KW"/>
</dbReference>
<dbReference type="HOGENOM" id="CLU_1459038_0_0_0"/>
<dbReference type="SUPFAM" id="SSF109854">
    <property type="entry name" value="DinB/YfiT-like putative metalloenzymes"/>
    <property type="match status" value="1"/>
</dbReference>
<proteinExistence type="inferred from homology"/>
<feature type="binding site" evidence="3">
    <location>
        <position position="146"/>
    </location>
    <ligand>
        <name>a divalent metal cation</name>
        <dbReference type="ChEBI" id="CHEBI:60240"/>
    </ligand>
</feature>
<dbReference type="Proteomes" id="UP000008635">
    <property type="component" value="Chromosome"/>
</dbReference>
<reference evidence="5" key="2">
    <citation type="submission" date="2011-01" db="EMBL/GenBank/DDBJ databases">
        <title>The complete genome of Deinococcus maricopensis DSM 21211.</title>
        <authorList>
            <consortium name="US DOE Joint Genome Institute (JGI-PGF)"/>
            <person name="Lucas S."/>
            <person name="Copeland A."/>
            <person name="Lapidus A."/>
            <person name="Goodwin L."/>
            <person name="Pitluck S."/>
            <person name="Kyrpides N."/>
            <person name="Mavromatis K."/>
            <person name="Pagani I."/>
            <person name="Ivanova N."/>
            <person name="Ovchinnikova G."/>
            <person name="Zeytun A."/>
            <person name="Detter J.C."/>
            <person name="Han C."/>
            <person name="Land M."/>
            <person name="Hauser L."/>
            <person name="Markowitz V."/>
            <person name="Cheng J.-F."/>
            <person name="Hugenholtz P."/>
            <person name="Woyke T."/>
            <person name="Wu D."/>
            <person name="Pukall R."/>
            <person name="Gehrich-Schroeter G."/>
            <person name="Brambilla E."/>
            <person name="Klenk H.-P."/>
            <person name="Eisen J.A."/>
        </authorList>
    </citation>
    <scope>NUCLEOTIDE SEQUENCE [LARGE SCALE GENOMIC DNA]</scope>
    <source>
        <strain evidence="5">DSM 21211 / LMG 22137 / NRRL B-23946 / LB-34</strain>
    </source>
</reference>
<name>E8U4T8_DEIML</name>
<dbReference type="Gene3D" id="1.20.120.450">
    <property type="entry name" value="dinb family like domain"/>
    <property type="match status" value="1"/>
</dbReference>
<organism evidence="4 5">
    <name type="scientific">Deinococcus maricopensis (strain DSM 21211 / LMG 22137 / NRRL B-23946 / LB-34)</name>
    <dbReference type="NCBI Taxonomy" id="709986"/>
    <lineage>
        <taxon>Bacteria</taxon>
        <taxon>Thermotogati</taxon>
        <taxon>Deinococcota</taxon>
        <taxon>Deinococci</taxon>
        <taxon>Deinococcales</taxon>
        <taxon>Deinococcaceae</taxon>
        <taxon>Deinococcus</taxon>
    </lineage>
</organism>
<evidence type="ECO:0000256" key="2">
    <source>
        <dbReference type="ARBA" id="ARBA00022723"/>
    </source>
</evidence>
<comment type="similarity">
    <text evidence="1">Belongs to the DinB family.</text>
</comment>
<gene>
    <name evidence="4" type="ordered locus">Deima_0417</name>
</gene>
<dbReference type="AlphaFoldDB" id="E8U4T8"/>